<feature type="region of interest" description="Disordered" evidence="1">
    <location>
        <begin position="1"/>
        <end position="155"/>
    </location>
</feature>
<protein>
    <submittedName>
        <fullName evidence="2">Uncharacterized protein</fullName>
    </submittedName>
</protein>
<accession>A0AAD5RDE0</accession>
<keyword evidence="3" id="KW-1185">Reference proteome</keyword>
<name>A0AAD5RDE0_PARTN</name>
<evidence type="ECO:0000313" key="3">
    <source>
        <dbReference type="Proteomes" id="UP001196413"/>
    </source>
</evidence>
<dbReference type="AlphaFoldDB" id="A0AAD5RDE0"/>
<comment type="caution">
    <text evidence="2">The sequence shown here is derived from an EMBL/GenBank/DDBJ whole genome shotgun (WGS) entry which is preliminary data.</text>
</comment>
<feature type="compositionally biased region" description="Basic residues" evidence="1">
    <location>
        <begin position="29"/>
        <end position="47"/>
    </location>
</feature>
<reference evidence="2" key="1">
    <citation type="submission" date="2021-06" db="EMBL/GenBank/DDBJ databases">
        <title>Parelaphostrongylus tenuis whole genome reference sequence.</title>
        <authorList>
            <person name="Garwood T.J."/>
            <person name="Larsen P.A."/>
            <person name="Fountain-Jones N.M."/>
            <person name="Garbe J.R."/>
            <person name="Macchietto M.G."/>
            <person name="Kania S.A."/>
            <person name="Gerhold R.W."/>
            <person name="Richards J.E."/>
            <person name="Wolf T.M."/>
        </authorList>
    </citation>
    <scope>NUCLEOTIDE SEQUENCE</scope>
    <source>
        <strain evidence="2">MNPRO001-30</strain>
        <tissue evidence="2">Meninges</tissue>
    </source>
</reference>
<gene>
    <name evidence="2" type="ORF">KIN20_036614</name>
</gene>
<evidence type="ECO:0000313" key="2">
    <source>
        <dbReference type="EMBL" id="KAJ1374026.1"/>
    </source>
</evidence>
<dbReference type="Proteomes" id="UP001196413">
    <property type="component" value="Unassembled WGS sequence"/>
</dbReference>
<feature type="compositionally biased region" description="Basic and acidic residues" evidence="1">
    <location>
        <begin position="70"/>
        <end position="79"/>
    </location>
</feature>
<organism evidence="2 3">
    <name type="scientific">Parelaphostrongylus tenuis</name>
    <name type="common">Meningeal worm</name>
    <dbReference type="NCBI Taxonomy" id="148309"/>
    <lineage>
        <taxon>Eukaryota</taxon>
        <taxon>Metazoa</taxon>
        <taxon>Ecdysozoa</taxon>
        <taxon>Nematoda</taxon>
        <taxon>Chromadorea</taxon>
        <taxon>Rhabditida</taxon>
        <taxon>Rhabditina</taxon>
        <taxon>Rhabditomorpha</taxon>
        <taxon>Strongyloidea</taxon>
        <taxon>Metastrongylidae</taxon>
        <taxon>Parelaphostrongylus</taxon>
    </lineage>
</organism>
<evidence type="ECO:0000256" key="1">
    <source>
        <dbReference type="SAM" id="MobiDB-lite"/>
    </source>
</evidence>
<proteinExistence type="predicted"/>
<sequence>MGSTRGLNPTLAGRVAPIRQRHSGVYGKIRAKNGRSRKRQRYVRKCAQHADQTRLSSDVWRPSDNGTAEKTGEKRKESKGATVCEKMRSTRGSNPTLVGRVASVRQRHSGVDDKNPCENGRSRKRQRYVSEYAQHADQTRLSSDVWRPSDSGKAE</sequence>
<dbReference type="EMBL" id="JAHQIW010007378">
    <property type="protein sequence ID" value="KAJ1374026.1"/>
    <property type="molecule type" value="Genomic_DNA"/>
</dbReference>